<gene>
    <name evidence="2" type="ORF">SAMN02787144_1006104</name>
</gene>
<dbReference type="RefSeq" id="WP_331734375.1">
    <property type="nucleotide sequence ID" value="NZ_CP108284.1"/>
</dbReference>
<feature type="transmembrane region" description="Helical" evidence="1">
    <location>
        <begin position="12"/>
        <end position="33"/>
    </location>
</feature>
<protein>
    <submittedName>
        <fullName evidence="2">Uncharacterized protein</fullName>
    </submittedName>
</protein>
<sequence length="82" mass="8375">MNDSGQSKVFDVVQTVAVLAAIPLGVIPLVQYLASSDHGRLFRALFGEQTGSMALLLPGLVIAVAVVIVGVAEVGKKRGGAS</sequence>
<evidence type="ECO:0000313" key="2">
    <source>
        <dbReference type="EMBL" id="SFX77682.1"/>
    </source>
</evidence>
<organism evidence="2 3">
    <name type="scientific">Streptomyces atratus</name>
    <dbReference type="NCBI Taxonomy" id="1893"/>
    <lineage>
        <taxon>Bacteria</taxon>
        <taxon>Bacillati</taxon>
        <taxon>Actinomycetota</taxon>
        <taxon>Actinomycetes</taxon>
        <taxon>Kitasatosporales</taxon>
        <taxon>Streptomycetaceae</taxon>
        <taxon>Streptomyces</taxon>
    </lineage>
</organism>
<reference evidence="2 3" key="1">
    <citation type="submission" date="2016-11" db="EMBL/GenBank/DDBJ databases">
        <authorList>
            <person name="Jaros S."/>
            <person name="Januszkiewicz K."/>
            <person name="Wedrychowicz H."/>
        </authorList>
    </citation>
    <scope>NUCLEOTIDE SEQUENCE [LARGE SCALE GENOMIC DNA]</scope>
    <source>
        <strain evidence="2 3">OK807</strain>
    </source>
</reference>
<evidence type="ECO:0000256" key="1">
    <source>
        <dbReference type="SAM" id="Phobius"/>
    </source>
</evidence>
<keyword evidence="1" id="KW-0812">Transmembrane</keyword>
<name>A0A1K1ZTV1_STRAR</name>
<dbReference type="Proteomes" id="UP000181909">
    <property type="component" value="Unassembled WGS sequence"/>
</dbReference>
<evidence type="ECO:0000313" key="3">
    <source>
        <dbReference type="Proteomes" id="UP000181909"/>
    </source>
</evidence>
<proteinExistence type="predicted"/>
<accession>A0A1K1ZTV1</accession>
<dbReference type="EMBL" id="FPJO01000006">
    <property type="protein sequence ID" value="SFX77682.1"/>
    <property type="molecule type" value="Genomic_DNA"/>
</dbReference>
<keyword evidence="1" id="KW-0472">Membrane</keyword>
<feature type="transmembrane region" description="Helical" evidence="1">
    <location>
        <begin position="53"/>
        <end position="72"/>
    </location>
</feature>
<keyword evidence="1" id="KW-1133">Transmembrane helix</keyword>
<dbReference type="AlphaFoldDB" id="A0A1K1ZTV1"/>